<name>A0A5C8FHJ7_BRAPL</name>
<feature type="domain" description="Starch synthase catalytic" evidence="10">
    <location>
        <begin position="2"/>
        <end position="241"/>
    </location>
</feature>
<evidence type="ECO:0000256" key="6">
    <source>
        <dbReference type="ARBA" id="ARBA00022679"/>
    </source>
</evidence>
<dbReference type="AlphaFoldDB" id="A0A5C8FHJ7"/>
<evidence type="ECO:0000259" key="10">
    <source>
        <dbReference type="Pfam" id="PF08323"/>
    </source>
</evidence>
<dbReference type="EMBL" id="SAXY01000001">
    <property type="protein sequence ID" value="TXJ48110.1"/>
    <property type="molecule type" value="Genomic_DNA"/>
</dbReference>
<evidence type="ECO:0000256" key="2">
    <source>
        <dbReference type="ARBA" id="ARBA00002764"/>
    </source>
</evidence>
<dbReference type="Gene3D" id="3.40.50.2000">
    <property type="entry name" value="Glycogen Phosphorylase B"/>
    <property type="match status" value="2"/>
</dbReference>
<keyword evidence="6 8" id="KW-0808">Transferase</keyword>
<comment type="function">
    <text evidence="2 8">Synthesizes alpha-1,4-glucan chains using ADP-glucose.</text>
</comment>
<comment type="pathway">
    <text evidence="3 8">Glycan biosynthesis; glycogen biosynthesis.</text>
</comment>
<gene>
    <name evidence="8" type="primary">glgA</name>
    <name evidence="11" type="ORF">EPJ72_00040</name>
</gene>
<sequence length="490" mass="56881">MNVFMIASEAYPFSKTGGLGDIAGNLPHALKQVNVNSSLIIPLYKDNYKLINNNIYTSFDIKLGSETIKTEIIKHKYNNINVYFVKNDFLFKRNGIYSENSKDYEDNAKRFIAFTKSAIELLIYLHKKENIKLDIVHLHDWQSALTAIYIKEIHSTEEAFKNTKVIFTIHNLAYQGNFNTDMYSLLNISWKYFMPSRIEFYGYVSFIKAGIILSDIVTTVSPNYAKEIQTEEFGCGLNNLLLNKNEQGKLFGVLNGMHDTQWNPKTDKYIKHNYDINTKENKKLIRNDLYKELKIKEKNYPLVTMISRFDPQKGLDLIYSSFFELSTYDANFIFLFSSNNYFKDFENDFVARVKRAKNIRVLFLFDEALAHKLTAASDIYLMPSRFEPCGLNQIYSMKYGSLPIVHSVGGLKDTVINYNGAKTIKKATGFSFNEYSQKSFVEAMDLAFDLYYNNKNHFDNLVDNAMKKDYSLLKTALEYKKLYNKVLKNK</sequence>
<evidence type="ECO:0000313" key="12">
    <source>
        <dbReference type="Proteomes" id="UP000323176"/>
    </source>
</evidence>
<evidence type="ECO:0000256" key="5">
    <source>
        <dbReference type="ARBA" id="ARBA00022676"/>
    </source>
</evidence>
<dbReference type="Proteomes" id="UP000323176">
    <property type="component" value="Unassembled WGS sequence"/>
</dbReference>
<comment type="caution">
    <text evidence="11">The sequence shown here is derived from an EMBL/GenBank/DDBJ whole genome shotgun (WGS) entry which is preliminary data.</text>
</comment>
<dbReference type="HAMAP" id="MF_00484">
    <property type="entry name" value="Glycogen_synth"/>
    <property type="match status" value="1"/>
</dbReference>
<dbReference type="Pfam" id="PF00534">
    <property type="entry name" value="Glycos_transf_1"/>
    <property type="match status" value="1"/>
</dbReference>
<evidence type="ECO:0000256" key="4">
    <source>
        <dbReference type="ARBA" id="ARBA00010281"/>
    </source>
</evidence>
<dbReference type="PANTHER" id="PTHR45825:SF11">
    <property type="entry name" value="ALPHA AMYLASE DOMAIN-CONTAINING PROTEIN"/>
    <property type="match status" value="1"/>
</dbReference>
<feature type="domain" description="Glycosyl transferase family 1" evidence="9">
    <location>
        <begin position="296"/>
        <end position="451"/>
    </location>
</feature>
<keyword evidence="7 8" id="KW-0320">Glycogen biosynthesis</keyword>
<dbReference type="PANTHER" id="PTHR45825">
    <property type="entry name" value="GRANULE-BOUND STARCH SYNTHASE 1, CHLOROPLASTIC/AMYLOPLASTIC"/>
    <property type="match status" value="1"/>
</dbReference>
<evidence type="ECO:0000313" key="11">
    <source>
        <dbReference type="EMBL" id="TXJ48110.1"/>
    </source>
</evidence>
<feature type="binding site" evidence="8">
    <location>
        <position position="15"/>
    </location>
    <ligand>
        <name>ADP-alpha-D-glucose</name>
        <dbReference type="ChEBI" id="CHEBI:57498"/>
    </ligand>
</feature>
<protein>
    <recommendedName>
        <fullName evidence="8">Glycogen synthase</fullName>
        <ecNumber evidence="8">2.4.1.21</ecNumber>
    </recommendedName>
    <alternativeName>
        <fullName evidence="8">Starch [bacterial glycogen] synthase</fullName>
    </alternativeName>
</protein>
<evidence type="ECO:0000256" key="8">
    <source>
        <dbReference type="HAMAP-Rule" id="MF_00484"/>
    </source>
</evidence>
<dbReference type="GO" id="GO:0009011">
    <property type="term" value="F:alpha-1,4-glucan glucosyltransferase (ADP-glucose donor) activity"/>
    <property type="evidence" value="ECO:0007669"/>
    <property type="project" value="UniProtKB-UniRule"/>
</dbReference>
<dbReference type="EC" id="2.4.1.21" evidence="8"/>
<evidence type="ECO:0000256" key="1">
    <source>
        <dbReference type="ARBA" id="ARBA00001478"/>
    </source>
</evidence>
<proteinExistence type="inferred from homology"/>
<dbReference type="UniPathway" id="UPA00164"/>
<accession>A0A5C8FHJ7</accession>
<comment type="similarity">
    <text evidence="4 8">Belongs to the glycosyltransferase 1 family. Bacterial/plant glycogen synthase subfamily.</text>
</comment>
<dbReference type="OrthoDB" id="9808590at2"/>
<reference evidence="11 12" key="1">
    <citation type="journal article" date="1992" name="Lakartidningen">
        <title>[Penicillin V and not amoxicillin is the first choice preparation in acute otitis].</title>
        <authorList>
            <person name="Kamme C."/>
            <person name="Lundgren K."/>
            <person name="Prellner K."/>
        </authorList>
    </citation>
    <scope>NUCLEOTIDE SEQUENCE [LARGE SCALE GENOMIC DNA]</scope>
    <source>
        <strain evidence="11 12">PC5538III-hc</strain>
    </source>
</reference>
<keyword evidence="5 8" id="KW-0328">Glycosyltransferase</keyword>
<dbReference type="GO" id="GO:0004373">
    <property type="term" value="F:alpha-1,4-glucan glucosyltransferase (UDP-glucose donor) activity"/>
    <property type="evidence" value="ECO:0007669"/>
    <property type="project" value="InterPro"/>
</dbReference>
<evidence type="ECO:0000256" key="3">
    <source>
        <dbReference type="ARBA" id="ARBA00004964"/>
    </source>
</evidence>
<dbReference type="CDD" id="cd03791">
    <property type="entry name" value="GT5_Glycogen_synthase_DULL1-like"/>
    <property type="match status" value="1"/>
</dbReference>
<evidence type="ECO:0000259" key="9">
    <source>
        <dbReference type="Pfam" id="PF00534"/>
    </source>
</evidence>
<evidence type="ECO:0000256" key="7">
    <source>
        <dbReference type="ARBA" id="ARBA00023056"/>
    </source>
</evidence>
<dbReference type="InterPro" id="IPR001296">
    <property type="entry name" value="Glyco_trans_1"/>
</dbReference>
<organism evidence="11 12">
    <name type="scientific">Brachyspira pilosicoli</name>
    <name type="common">Serpulina pilosicoli</name>
    <dbReference type="NCBI Taxonomy" id="52584"/>
    <lineage>
        <taxon>Bacteria</taxon>
        <taxon>Pseudomonadati</taxon>
        <taxon>Spirochaetota</taxon>
        <taxon>Spirochaetia</taxon>
        <taxon>Brachyspirales</taxon>
        <taxon>Brachyspiraceae</taxon>
        <taxon>Brachyspira</taxon>
    </lineage>
</organism>
<dbReference type="NCBIfam" id="TIGR02095">
    <property type="entry name" value="glgA"/>
    <property type="match status" value="1"/>
</dbReference>
<dbReference type="Pfam" id="PF08323">
    <property type="entry name" value="Glyco_transf_5"/>
    <property type="match status" value="1"/>
</dbReference>
<comment type="catalytic activity">
    <reaction evidence="1 8">
        <text>[(1-&gt;4)-alpha-D-glucosyl](n) + ADP-alpha-D-glucose = [(1-&gt;4)-alpha-D-glucosyl](n+1) + ADP + H(+)</text>
        <dbReference type="Rhea" id="RHEA:18189"/>
        <dbReference type="Rhea" id="RHEA-COMP:9584"/>
        <dbReference type="Rhea" id="RHEA-COMP:9587"/>
        <dbReference type="ChEBI" id="CHEBI:15378"/>
        <dbReference type="ChEBI" id="CHEBI:15444"/>
        <dbReference type="ChEBI" id="CHEBI:57498"/>
        <dbReference type="ChEBI" id="CHEBI:456216"/>
        <dbReference type="EC" id="2.4.1.21"/>
    </reaction>
</comment>
<dbReference type="InterPro" id="IPR011835">
    <property type="entry name" value="GS/SS"/>
</dbReference>
<dbReference type="GO" id="GO:0005978">
    <property type="term" value="P:glycogen biosynthetic process"/>
    <property type="evidence" value="ECO:0007669"/>
    <property type="project" value="UniProtKB-UniRule"/>
</dbReference>
<dbReference type="SUPFAM" id="SSF53756">
    <property type="entry name" value="UDP-Glycosyltransferase/glycogen phosphorylase"/>
    <property type="match status" value="1"/>
</dbReference>
<dbReference type="InterPro" id="IPR013534">
    <property type="entry name" value="Starch_synth_cat_dom"/>
</dbReference>